<evidence type="ECO:0000256" key="7">
    <source>
        <dbReference type="ARBA" id="ARBA00022842"/>
    </source>
</evidence>
<dbReference type="EC" id="2.5.1.15" evidence="4"/>
<evidence type="ECO:0000256" key="2">
    <source>
        <dbReference type="ARBA" id="ARBA00001946"/>
    </source>
</evidence>
<evidence type="ECO:0000256" key="1">
    <source>
        <dbReference type="ARBA" id="ARBA00000012"/>
    </source>
</evidence>
<keyword evidence="8" id="KW-0289">Folate biosynthesis</keyword>
<name>A0A382BV73_9ZZZZ</name>
<gene>
    <name evidence="10" type="ORF">METZ01_LOCUS170570</name>
</gene>
<evidence type="ECO:0000256" key="6">
    <source>
        <dbReference type="ARBA" id="ARBA00022723"/>
    </source>
</evidence>
<dbReference type="GO" id="GO:0004156">
    <property type="term" value="F:dihydropteroate synthase activity"/>
    <property type="evidence" value="ECO:0007669"/>
    <property type="project" value="UniProtKB-EC"/>
</dbReference>
<evidence type="ECO:0000256" key="5">
    <source>
        <dbReference type="ARBA" id="ARBA00022679"/>
    </source>
</evidence>
<sequence>MTPFRFPRPGEEALIIGIINLSPESFYGASRCGTLEQALHVAEKMIEEGADILDIGAESSRPGSAPLSEQEELNRLLPVVIKLAEIVNIPISVDTYKPAVAHEVLNAGANIINDITGLQRFPDMAKNIARFHAGVILMHMQGTPKTMQDNPQYVDLLTEISGFLNQSITIAVSAGIDPNKIAIDPGIGFGKTDSHNLLILKNLSRLKELGKPVLLGISRKSLIGNILNVPVGERLEGSLSAAVFGVIQGASIIRTHDVQATRRAVKVAESIMNEKG</sequence>
<dbReference type="Gene3D" id="3.20.20.20">
    <property type="entry name" value="Dihydropteroate synthase-like"/>
    <property type="match status" value="1"/>
</dbReference>
<reference evidence="10" key="1">
    <citation type="submission" date="2018-05" db="EMBL/GenBank/DDBJ databases">
        <authorList>
            <person name="Lanie J.A."/>
            <person name="Ng W.-L."/>
            <person name="Kazmierczak K.M."/>
            <person name="Andrzejewski T.M."/>
            <person name="Davidsen T.M."/>
            <person name="Wayne K.J."/>
            <person name="Tettelin H."/>
            <person name="Glass J.I."/>
            <person name="Rusch D."/>
            <person name="Podicherti R."/>
            <person name="Tsui H.-C.T."/>
            <person name="Winkler M.E."/>
        </authorList>
    </citation>
    <scope>NUCLEOTIDE SEQUENCE</scope>
</reference>
<dbReference type="GO" id="GO:0046872">
    <property type="term" value="F:metal ion binding"/>
    <property type="evidence" value="ECO:0007669"/>
    <property type="project" value="UniProtKB-KW"/>
</dbReference>
<dbReference type="AlphaFoldDB" id="A0A382BV73"/>
<dbReference type="InterPro" id="IPR006390">
    <property type="entry name" value="DHP_synth_dom"/>
</dbReference>
<dbReference type="PROSITE" id="PS50972">
    <property type="entry name" value="PTERIN_BINDING"/>
    <property type="match status" value="1"/>
</dbReference>
<evidence type="ECO:0000313" key="10">
    <source>
        <dbReference type="EMBL" id="SVB17716.1"/>
    </source>
</evidence>
<comment type="cofactor">
    <cofactor evidence="2">
        <name>Mg(2+)</name>
        <dbReference type="ChEBI" id="CHEBI:18420"/>
    </cofactor>
</comment>
<evidence type="ECO:0000256" key="4">
    <source>
        <dbReference type="ARBA" id="ARBA00012458"/>
    </source>
</evidence>
<keyword evidence="6" id="KW-0479">Metal-binding</keyword>
<dbReference type="GO" id="GO:0046654">
    <property type="term" value="P:tetrahydrofolate biosynthetic process"/>
    <property type="evidence" value="ECO:0007669"/>
    <property type="project" value="TreeGrafter"/>
</dbReference>
<keyword evidence="5" id="KW-0808">Transferase</keyword>
<comment type="pathway">
    <text evidence="3">Cofactor biosynthesis; tetrahydrofolate biosynthesis; 7,8-dihydrofolate from 2-amino-4-hydroxy-6-hydroxymethyl-7,8-dihydropteridine diphosphate and 4-aminobenzoate: step 1/2.</text>
</comment>
<accession>A0A382BV73</accession>
<dbReference type="PROSITE" id="PS00793">
    <property type="entry name" value="DHPS_2"/>
    <property type="match status" value="1"/>
</dbReference>
<evidence type="ECO:0000259" key="9">
    <source>
        <dbReference type="PROSITE" id="PS50972"/>
    </source>
</evidence>
<dbReference type="EMBL" id="UINC01031528">
    <property type="protein sequence ID" value="SVB17716.1"/>
    <property type="molecule type" value="Genomic_DNA"/>
</dbReference>
<dbReference type="SUPFAM" id="SSF51717">
    <property type="entry name" value="Dihydropteroate synthetase-like"/>
    <property type="match status" value="1"/>
</dbReference>
<organism evidence="10">
    <name type="scientific">marine metagenome</name>
    <dbReference type="NCBI Taxonomy" id="408172"/>
    <lineage>
        <taxon>unclassified sequences</taxon>
        <taxon>metagenomes</taxon>
        <taxon>ecological metagenomes</taxon>
    </lineage>
</organism>
<dbReference type="InterPro" id="IPR011005">
    <property type="entry name" value="Dihydropteroate_synth-like_sf"/>
</dbReference>
<dbReference type="InterPro" id="IPR045031">
    <property type="entry name" value="DHP_synth-like"/>
</dbReference>
<dbReference type="NCBIfam" id="TIGR01496">
    <property type="entry name" value="DHPS"/>
    <property type="match status" value="1"/>
</dbReference>
<protein>
    <recommendedName>
        <fullName evidence="4">dihydropteroate synthase</fullName>
        <ecNumber evidence="4">2.5.1.15</ecNumber>
    </recommendedName>
</protein>
<dbReference type="Pfam" id="PF00809">
    <property type="entry name" value="Pterin_bind"/>
    <property type="match status" value="1"/>
</dbReference>
<feature type="domain" description="Pterin-binding" evidence="9">
    <location>
        <begin position="13"/>
        <end position="266"/>
    </location>
</feature>
<evidence type="ECO:0000256" key="8">
    <source>
        <dbReference type="ARBA" id="ARBA00022909"/>
    </source>
</evidence>
<dbReference type="PANTHER" id="PTHR20941:SF1">
    <property type="entry name" value="FOLIC ACID SYNTHESIS PROTEIN FOL1"/>
    <property type="match status" value="1"/>
</dbReference>
<proteinExistence type="predicted"/>
<keyword evidence="7" id="KW-0460">Magnesium</keyword>
<dbReference type="PANTHER" id="PTHR20941">
    <property type="entry name" value="FOLATE SYNTHESIS PROTEINS"/>
    <property type="match status" value="1"/>
</dbReference>
<dbReference type="CDD" id="cd00739">
    <property type="entry name" value="DHPS"/>
    <property type="match status" value="1"/>
</dbReference>
<dbReference type="GO" id="GO:0046656">
    <property type="term" value="P:folic acid biosynthetic process"/>
    <property type="evidence" value="ECO:0007669"/>
    <property type="project" value="UniProtKB-KW"/>
</dbReference>
<dbReference type="InterPro" id="IPR000489">
    <property type="entry name" value="Pterin-binding_dom"/>
</dbReference>
<comment type="catalytic activity">
    <reaction evidence="1">
        <text>(7,8-dihydropterin-6-yl)methyl diphosphate + 4-aminobenzoate = 7,8-dihydropteroate + diphosphate</text>
        <dbReference type="Rhea" id="RHEA:19949"/>
        <dbReference type="ChEBI" id="CHEBI:17836"/>
        <dbReference type="ChEBI" id="CHEBI:17839"/>
        <dbReference type="ChEBI" id="CHEBI:33019"/>
        <dbReference type="ChEBI" id="CHEBI:72950"/>
        <dbReference type="EC" id="2.5.1.15"/>
    </reaction>
</comment>
<evidence type="ECO:0000256" key="3">
    <source>
        <dbReference type="ARBA" id="ARBA00004763"/>
    </source>
</evidence>